<dbReference type="PANTHER" id="PTHR38248:SF2">
    <property type="entry name" value="FUNK1 11"/>
    <property type="match status" value="1"/>
</dbReference>
<evidence type="ECO:0000313" key="4">
    <source>
        <dbReference type="Proteomes" id="UP000756346"/>
    </source>
</evidence>
<dbReference type="InterPro" id="IPR011009">
    <property type="entry name" value="Kinase-like_dom_sf"/>
</dbReference>
<name>A0A9P9BIY4_9PEZI</name>
<reference evidence="3" key="1">
    <citation type="journal article" date="2021" name="Nat. Commun.">
        <title>Genetic determinants of endophytism in the Arabidopsis root mycobiome.</title>
        <authorList>
            <person name="Mesny F."/>
            <person name="Miyauchi S."/>
            <person name="Thiergart T."/>
            <person name="Pickel B."/>
            <person name="Atanasova L."/>
            <person name="Karlsson M."/>
            <person name="Huettel B."/>
            <person name="Barry K.W."/>
            <person name="Haridas S."/>
            <person name="Chen C."/>
            <person name="Bauer D."/>
            <person name="Andreopoulos W."/>
            <person name="Pangilinan J."/>
            <person name="LaButti K."/>
            <person name="Riley R."/>
            <person name="Lipzen A."/>
            <person name="Clum A."/>
            <person name="Drula E."/>
            <person name="Henrissat B."/>
            <person name="Kohler A."/>
            <person name="Grigoriev I.V."/>
            <person name="Martin F.M."/>
            <person name="Hacquard S."/>
        </authorList>
    </citation>
    <scope>NUCLEOTIDE SEQUENCE</scope>
    <source>
        <strain evidence="3">MPI-CAGE-CH-0230</strain>
    </source>
</reference>
<dbReference type="InterPro" id="IPR040976">
    <property type="entry name" value="Pkinase_fungal"/>
</dbReference>
<evidence type="ECO:0000256" key="1">
    <source>
        <dbReference type="SAM" id="MobiDB-lite"/>
    </source>
</evidence>
<comment type="caution">
    <text evidence="3">The sequence shown here is derived from an EMBL/GenBank/DDBJ whole genome shotgun (WGS) entry which is preliminary data.</text>
</comment>
<proteinExistence type="predicted"/>
<feature type="compositionally biased region" description="Low complexity" evidence="1">
    <location>
        <begin position="365"/>
        <end position="374"/>
    </location>
</feature>
<dbReference type="OrthoDB" id="5584477at2759"/>
<feature type="compositionally biased region" description="Polar residues" evidence="1">
    <location>
        <begin position="1"/>
        <end position="10"/>
    </location>
</feature>
<organism evidence="3 4">
    <name type="scientific">Microdochium trichocladiopsis</name>
    <dbReference type="NCBI Taxonomy" id="1682393"/>
    <lineage>
        <taxon>Eukaryota</taxon>
        <taxon>Fungi</taxon>
        <taxon>Dikarya</taxon>
        <taxon>Ascomycota</taxon>
        <taxon>Pezizomycotina</taxon>
        <taxon>Sordariomycetes</taxon>
        <taxon>Xylariomycetidae</taxon>
        <taxon>Xylariales</taxon>
        <taxon>Microdochiaceae</taxon>
        <taxon>Microdochium</taxon>
    </lineage>
</organism>
<keyword evidence="4" id="KW-1185">Reference proteome</keyword>
<feature type="compositionally biased region" description="Low complexity" evidence="1">
    <location>
        <begin position="381"/>
        <end position="395"/>
    </location>
</feature>
<feature type="region of interest" description="Disordered" evidence="1">
    <location>
        <begin position="1"/>
        <end position="50"/>
    </location>
</feature>
<dbReference type="Proteomes" id="UP000756346">
    <property type="component" value="Unassembled WGS sequence"/>
</dbReference>
<gene>
    <name evidence="3" type="ORF">B0I36DRAFT_377834</name>
</gene>
<dbReference type="PANTHER" id="PTHR38248">
    <property type="entry name" value="FUNK1 6"/>
    <property type="match status" value="1"/>
</dbReference>
<dbReference type="EMBL" id="JAGTJQ010000012">
    <property type="protein sequence ID" value="KAH7016211.1"/>
    <property type="molecule type" value="Genomic_DNA"/>
</dbReference>
<feature type="compositionally biased region" description="Polar residues" evidence="1">
    <location>
        <begin position="35"/>
        <end position="46"/>
    </location>
</feature>
<feature type="region of interest" description="Disordered" evidence="1">
    <location>
        <begin position="365"/>
        <end position="410"/>
    </location>
</feature>
<dbReference type="SUPFAM" id="SSF56112">
    <property type="entry name" value="Protein kinase-like (PK-like)"/>
    <property type="match status" value="1"/>
</dbReference>
<dbReference type="Gene3D" id="1.10.510.10">
    <property type="entry name" value="Transferase(Phosphotransferase) domain 1"/>
    <property type="match status" value="1"/>
</dbReference>
<feature type="domain" description="Fungal-type protein kinase" evidence="2">
    <location>
        <begin position="147"/>
        <end position="541"/>
    </location>
</feature>
<dbReference type="Pfam" id="PF17667">
    <property type="entry name" value="Pkinase_fungal"/>
    <property type="match status" value="1"/>
</dbReference>
<evidence type="ECO:0000259" key="2">
    <source>
        <dbReference type="Pfam" id="PF17667"/>
    </source>
</evidence>
<dbReference type="RefSeq" id="XP_046005835.1">
    <property type="nucleotide sequence ID" value="XM_046160601.1"/>
</dbReference>
<sequence>MPDSLGSDTTMPILRVGEATPPPRPTASSTQQTPRVYSTSHLANSSEPRRHVDDALKSELGALYIDNPQFFETFFESIPGLAAASKAVFEKCRDETEGLFGTGWTGWPRLLIRPKLASFSPAALPPSKKVLATPNTAIQGSPGERKLDLGFIDSAVSEDEGYSWSHIMIPGELKSNPSADAASKTGRDLARYAREVLSAQDTRRFVLGFTICGSLMRVWHFDRLGGIASKSFDIHEDGERFVLVILGFLSMNEERLGLDPTFTTADGQRYIEIDRNGTVERFIIDKVISRARCIVGRATTCWRAHKEGEEDRSYVIKDAWQHCERDEEGELLRDATERGVINVPHYYHHYTVQVGRETDDVFNNVRRGSSVSGSARTGRHSSAAGSKRSSSQAGALPPPSKRPYSRSPTKSVSAALANRVHRRVITYGYGIPIYLAPSRSAFLGAMVDCIKAHESLWRKSEQLHRDISINNLLIREDNHGVLHNGLLIDLDLGIKKQRVGPSGAVGMTGTRAFMAIGALLEEQHTFLHDLESFFWVLFWICVHYGENGEPRIHDWFETWNYMDPTELAHLKKGLVSDEEDFIDSVKKDFTKHYQVLIRCVNELRKVVFPDGRRRKSREDDGEDGEEDDEKDLELYSLMTEILREAQEDPTIMDE</sequence>
<protein>
    <recommendedName>
        <fullName evidence="2">Fungal-type protein kinase domain-containing protein</fullName>
    </recommendedName>
</protein>
<accession>A0A9P9BIY4</accession>
<dbReference type="AlphaFoldDB" id="A0A9P9BIY4"/>
<dbReference type="GeneID" id="70190147"/>
<evidence type="ECO:0000313" key="3">
    <source>
        <dbReference type="EMBL" id="KAH7016211.1"/>
    </source>
</evidence>